<evidence type="ECO:0000256" key="2">
    <source>
        <dbReference type="SAM" id="Phobius"/>
    </source>
</evidence>
<organism evidence="3 4">
    <name type="scientific">Mobilicoccus caccae</name>
    <dbReference type="NCBI Taxonomy" id="1859295"/>
    <lineage>
        <taxon>Bacteria</taxon>
        <taxon>Bacillati</taxon>
        <taxon>Actinomycetota</taxon>
        <taxon>Actinomycetes</taxon>
        <taxon>Micrococcales</taxon>
        <taxon>Dermatophilaceae</taxon>
        <taxon>Mobilicoccus</taxon>
    </lineage>
</organism>
<evidence type="ECO:0000256" key="1">
    <source>
        <dbReference type="SAM" id="MobiDB-lite"/>
    </source>
</evidence>
<gene>
    <name evidence="3" type="ORF">GCM10025883_14780</name>
</gene>
<evidence type="ECO:0000313" key="3">
    <source>
        <dbReference type="EMBL" id="GMA39433.1"/>
    </source>
</evidence>
<sequence length="219" mass="21580">MSRPADDAADRPEPAPRHTTAATTDGVTSGPSGSVTRVTRGRVVLLCLLGAAITLASTMSTWVSARVGDAAGSSATTSTGMQAAPGLVPVALAAGAGAFALTLVDGWARRVVTAVVLVCGLVLIALTGALLLDPSAAVGGAGDAFSAPTPSAAESVVVSTHVAGPIAAVVGALVVVSGAALGLAAGGRWPTRAARQVSGPRVQRRRSDWERLSDGEDPT</sequence>
<comment type="caution">
    <text evidence="3">The sequence shown here is derived from an EMBL/GenBank/DDBJ whole genome shotgun (WGS) entry which is preliminary data.</text>
</comment>
<dbReference type="RefSeq" id="WP_284303346.1">
    <property type="nucleotide sequence ID" value="NZ_BSUO01000001.1"/>
</dbReference>
<feature type="compositionally biased region" description="Basic and acidic residues" evidence="1">
    <location>
        <begin position="205"/>
        <end position="219"/>
    </location>
</feature>
<feature type="compositionally biased region" description="Basic and acidic residues" evidence="1">
    <location>
        <begin position="1"/>
        <end position="16"/>
    </location>
</feature>
<feature type="transmembrane region" description="Helical" evidence="2">
    <location>
        <begin position="83"/>
        <end position="104"/>
    </location>
</feature>
<keyword evidence="2" id="KW-0812">Transmembrane</keyword>
<keyword evidence="4" id="KW-1185">Reference proteome</keyword>
<dbReference type="Pfam" id="PF09534">
    <property type="entry name" value="Trp_oprn_chp"/>
    <property type="match status" value="1"/>
</dbReference>
<feature type="transmembrane region" description="Helical" evidence="2">
    <location>
        <begin position="43"/>
        <end position="63"/>
    </location>
</feature>
<accession>A0ABQ6IQ93</accession>
<keyword evidence="2" id="KW-0472">Membrane</keyword>
<feature type="compositionally biased region" description="Polar residues" evidence="1">
    <location>
        <begin position="20"/>
        <end position="31"/>
    </location>
</feature>
<name>A0ABQ6IQ93_9MICO</name>
<evidence type="ECO:0008006" key="5">
    <source>
        <dbReference type="Google" id="ProtNLM"/>
    </source>
</evidence>
<dbReference type="EMBL" id="BSUO01000001">
    <property type="protein sequence ID" value="GMA39433.1"/>
    <property type="molecule type" value="Genomic_DNA"/>
</dbReference>
<reference evidence="4" key="1">
    <citation type="journal article" date="2019" name="Int. J. Syst. Evol. Microbiol.">
        <title>The Global Catalogue of Microorganisms (GCM) 10K type strain sequencing project: providing services to taxonomists for standard genome sequencing and annotation.</title>
        <authorList>
            <consortium name="The Broad Institute Genomics Platform"/>
            <consortium name="The Broad Institute Genome Sequencing Center for Infectious Disease"/>
            <person name="Wu L."/>
            <person name="Ma J."/>
        </authorList>
    </citation>
    <scope>NUCLEOTIDE SEQUENCE [LARGE SCALE GENOMIC DNA]</scope>
    <source>
        <strain evidence="4">NBRC 113072</strain>
    </source>
</reference>
<dbReference type="Proteomes" id="UP001157126">
    <property type="component" value="Unassembled WGS sequence"/>
</dbReference>
<dbReference type="SUPFAM" id="SSF103473">
    <property type="entry name" value="MFS general substrate transporter"/>
    <property type="match status" value="1"/>
</dbReference>
<keyword evidence="2" id="KW-1133">Transmembrane helix</keyword>
<protein>
    <recommendedName>
        <fullName evidence="5">Tryptophan-associated transmembrane protein (Trp_oprn_chp)</fullName>
    </recommendedName>
</protein>
<feature type="region of interest" description="Disordered" evidence="1">
    <location>
        <begin position="1"/>
        <end position="35"/>
    </location>
</feature>
<feature type="transmembrane region" description="Helical" evidence="2">
    <location>
        <begin position="111"/>
        <end position="132"/>
    </location>
</feature>
<feature type="region of interest" description="Disordered" evidence="1">
    <location>
        <begin position="194"/>
        <end position="219"/>
    </location>
</feature>
<dbReference type="InterPro" id="IPR036259">
    <property type="entry name" value="MFS_trans_sf"/>
</dbReference>
<evidence type="ECO:0000313" key="4">
    <source>
        <dbReference type="Proteomes" id="UP001157126"/>
    </source>
</evidence>
<dbReference type="InterPro" id="IPR019051">
    <property type="entry name" value="Trp_biosyn_TM_oprn/chp"/>
</dbReference>
<feature type="transmembrane region" description="Helical" evidence="2">
    <location>
        <begin position="166"/>
        <end position="186"/>
    </location>
</feature>
<proteinExistence type="predicted"/>